<organism evidence="2 3">
    <name type="scientific">Candidatus Pantoea deserta</name>
    <dbReference type="NCBI Taxonomy" id="1869313"/>
    <lineage>
        <taxon>Bacteria</taxon>
        <taxon>Pseudomonadati</taxon>
        <taxon>Pseudomonadota</taxon>
        <taxon>Gammaproteobacteria</taxon>
        <taxon>Enterobacterales</taxon>
        <taxon>Erwiniaceae</taxon>
        <taxon>Pantoea</taxon>
    </lineage>
</organism>
<dbReference type="Pfam" id="PF07445">
    <property type="entry name" value="PriC"/>
    <property type="match status" value="1"/>
</dbReference>
<evidence type="ECO:0000256" key="1">
    <source>
        <dbReference type="SAM" id="MobiDB-lite"/>
    </source>
</evidence>
<dbReference type="Proteomes" id="UP000281332">
    <property type="component" value="Unassembled WGS sequence"/>
</dbReference>
<dbReference type="AlphaFoldDB" id="A0A3N4PIN5"/>
<evidence type="ECO:0000313" key="3">
    <source>
        <dbReference type="Proteomes" id="UP000281332"/>
    </source>
</evidence>
<dbReference type="InterPro" id="IPR038338">
    <property type="entry name" value="PriC_sf"/>
</dbReference>
<keyword evidence="3" id="KW-1185">Reference proteome</keyword>
<dbReference type="OrthoDB" id="6402824at2"/>
<dbReference type="RefSeq" id="WP_123798917.1">
    <property type="nucleotide sequence ID" value="NZ_RMVG01000002.1"/>
</dbReference>
<comment type="caution">
    <text evidence="2">The sequence shown here is derived from an EMBL/GenBank/DDBJ whole genome shotgun (WGS) entry which is preliminary data.</text>
</comment>
<accession>A0A3N4PIN5</accession>
<name>A0A3N4PIN5_9GAMM</name>
<dbReference type="Gene3D" id="1.20.1270.340">
    <property type="match status" value="1"/>
</dbReference>
<gene>
    <name evidence="2" type="ORF">BBB56_03730</name>
</gene>
<feature type="region of interest" description="Disordered" evidence="1">
    <location>
        <begin position="87"/>
        <end position="108"/>
    </location>
</feature>
<reference evidence="2 3" key="1">
    <citation type="submission" date="2018-11" db="EMBL/GenBank/DDBJ databases">
        <title>Whole genome sequencing of Pantoea sp. RIT388.</title>
        <authorList>
            <person name="Gan H.M."/>
            <person name="Hudson A.O."/>
        </authorList>
    </citation>
    <scope>NUCLEOTIDE SEQUENCE [LARGE SCALE GENOMIC DNA]</scope>
    <source>
        <strain evidence="2 3">RIT388</strain>
    </source>
</reference>
<evidence type="ECO:0000313" key="2">
    <source>
        <dbReference type="EMBL" id="RPE03610.1"/>
    </source>
</evidence>
<dbReference type="InterPro" id="IPR010890">
    <property type="entry name" value="PriC"/>
</dbReference>
<proteinExistence type="predicted"/>
<protein>
    <submittedName>
        <fullName evidence="2">PriC</fullName>
    </submittedName>
</protein>
<sequence>MAFATLQQRLAACLSALQTQIAQHPDGRCRTPRFDRQLFVTSGTRLADYLREIERNLHLLGSSGNDQERAWLAEKVLNQIAALQREARTQQLRPRHEQPAAGPRQQKLDEYREYERRLQAMIDQREQRLALAESLAVQRQLKQDLEVLEGRLARCRQAINAVDWALSLRGEAR</sequence>
<dbReference type="EMBL" id="RMVG01000002">
    <property type="protein sequence ID" value="RPE03610.1"/>
    <property type="molecule type" value="Genomic_DNA"/>
</dbReference>